<dbReference type="SUPFAM" id="SSF56925">
    <property type="entry name" value="OMPA-like"/>
    <property type="match status" value="1"/>
</dbReference>
<dbReference type="AlphaFoldDB" id="I2GD05"/>
<comment type="caution">
    <text evidence="2">The sequence shown here is derived from an EMBL/GenBank/DDBJ whole genome shotgun (WGS) entry which is preliminary data.</text>
</comment>
<dbReference type="STRING" id="1185876.BN8_00725"/>
<proteinExistence type="predicted"/>
<gene>
    <name evidence="2" type="ORF">BN8_00725</name>
</gene>
<evidence type="ECO:0000256" key="1">
    <source>
        <dbReference type="SAM" id="SignalP"/>
    </source>
</evidence>
<evidence type="ECO:0000313" key="2">
    <source>
        <dbReference type="EMBL" id="CCH51779.1"/>
    </source>
</evidence>
<evidence type="ECO:0000313" key="3">
    <source>
        <dbReference type="Proteomes" id="UP000009309"/>
    </source>
</evidence>
<feature type="chain" id="PRO_5003658306" description="Outer membrane protein beta-barrel domain-containing protein" evidence="1">
    <location>
        <begin position="23"/>
        <end position="223"/>
    </location>
</feature>
<keyword evidence="1" id="KW-0732">Signal</keyword>
<dbReference type="EMBL" id="CAIT01000004">
    <property type="protein sequence ID" value="CCH51779.1"/>
    <property type="molecule type" value="Genomic_DNA"/>
</dbReference>
<protein>
    <recommendedName>
        <fullName evidence="4">Outer membrane protein beta-barrel domain-containing protein</fullName>
    </recommendedName>
</protein>
<dbReference type="Proteomes" id="UP000009309">
    <property type="component" value="Unassembled WGS sequence"/>
</dbReference>
<dbReference type="Gene3D" id="2.40.160.20">
    <property type="match status" value="1"/>
</dbReference>
<evidence type="ECO:0008006" key="4">
    <source>
        <dbReference type="Google" id="ProtNLM"/>
    </source>
</evidence>
<dbReference type="eggNOG" id="COG3047">
    <property type="taxonomic scope" value="Bacteria"/>
</dbReference>
<feature type="signal peptide" evidence="1">
    <location>
        <begin position="1"/>
        <end position="22"/>
    </location>
</feature>
<keyword evidence="3" id="KW-1185">Reference proteome</keyword>
<dbReference type="InterPro" id="IPR011250">
    <property type="entry name" value="OMP/PagP_B-barrel"/>
</dbReference>
<organism evidence="2 3">
    <name type="scientific">Fibrisoma limi BUZ 3</name>
    <dbReference type="NCBI Taxonomy" id="1185876"/>
    <lineage>
        <taxon>Bacteria</taxon>
        <taxon>Pseudomonadati</taxon>
        <taxon>Bacteroidota</taxon>
        <taxon>Cytophagia</taxon>
        <taxon>Cytophagales</taxon>
        <taxon>Spirosomataceae</taxon>
        <taxon>Fibrisoma</taxon>
    </lineage>
</organism>
<name>I2GD05_9BACT</name>
<accession>I2GD05</accession>
<sequence>MIMKGIGSLVALLSVLATSAWAQNQSNDEYTAFPSPYQEYVTFGISAHYAVAAPLGGQQTYIDKISPTNFVLQGEWLFPQRFSLGLKTGYQYNQNRLPRGTYQFSSGETISAVQTRTLTTIPAMVTASYYFSDNAAAIRPYVQLAGGGAFVDYTNFYGVLSDQYSRFKGAVAPAIGLKFYGRREQGLGAEIQAQYQHVFFNYAELPNSSPSLLISAGITYRWY</sequence>
<reference evidence="2 3" key="1">
    <citation type="journal article" date="2012" name="J. Bacteriol.">
        <title>Genome Sequence of the Filamentous Bacterium Fibrisoma limi BUZ 3T.</title>
        <authorList>
            <person name="Filippini M."/>
            <person name="Qi W."/>
            <person name="Jaenicke S."/>
            <person name="Goesmann A."/>
            <person name="Smits T.H."/>
            <person name="Bagheri H.C."/>
        </authorList>
    </citation>
    <scope>NUCLEOTIDE SEQUENCE [LARGE SCALE GENOMIC DNA]</scope>
    <source>
        <strain evidence="3">BUZ 3T</strain>
    </source>
</reference>